<dbReference type="InParanoid" id="A0A078AEL6"/>
<sequence>MRMVIERNMFAQTRRLGGYGSSMHALNMHMDRYDELDFFDILNNPNESPDMDREGIHAQLEKIYGM</sequence>
<keyword evidence="2" id="KW-1185">Reference proteome</keyword>
<gene>
    <name evidence="1" type="primary">Contig5963.g6386</name>
    <name evidence="1" type="ORF">STYLEM_9668</name>
</gene>
<name>A0A078AEL6_STYLE</name>
<protein>
    <submittedName>
        <fullName evidence="1">Uncharacterized protein</fullName>
    </submittedName>
</protein>
<evidence type="ECO:0000313" key="1">
    <source>
        <dbReference type="EMBL" id="CDW80665.1"/>
    </source>
</evidence>
<evidence type="ECO:0000313" key="2">
    <source>
        <dbReference type="Proteomes" id="UP000039865"/>
    </source>
</evidence>
<dbReference type="AlphaFoldDB" id="A0A078AEL6"/>
<dbReference type="Proteomes" id="UP000039865">
    <property type="component" value="Unassembled WGS sequence"/>
</dbReference>
<dbReference type="OrthoDB" id="311039at2759"/>
<organism evidence="1 2">
    <name type="scientific">Stylonychia lemnae</name>
    <name type="common">Ciliate</name>
    <dbReference type="NCBI Taxonomy" id="5949"/>
    <lineage>
        <taxon>Eukaryota</taxon>
        <taxon>Sar</taxon>
        <taxon>Alveolata</taxon>
        <taxon>Ciliophora</taxon>
        <taxon>Intramacronucleata</taxon>
        <taxon>Spirotrichea</taxon>
        <taxon>Stichotrichia</taxon>
        <taxon>Sporadotrichida</taxon>
        <taxon>Oxytrichidae</taxon>
        <taxon>Stylonychinae</taxon>
        <taxon>Stylonychia</taxon>
    </lineage>
</organism>
<proteinExistence type="predicted"/>
<reference evidence="1 2" key="1">
    <citation type="submission" date="2014-06" db="EMBL/GenBank/DDBJ databases">
        <authorList>
            <person name="Swart Estienne"/>
        </authorList>
    </citation>
    <scope>NUCLEOTIDE SEQUENCE [LARGE SCALE GENOMIC DNA]</scope>
    <source>
        <strain evidence="1 2">130c</strain>
    </source>
</reference>
<accession>A0A078AEL6</accession>
<dbReference type="EMBL" id="CCKQ01009198">
    <property type="protein sequence ID" value="CDW80665.1"/>
    <property type="molecule type" value="Genomic_DNA"/>
</dbReference>